<name>A0A8S9P1P2_BRACR</name>
<feature type="signal peptide" evidence="1">
    <location>
        <begin position="1"/>
        <end position="22"/>
    </location>
</feature>
<sequence>MTPFALSTISYFLLLLVRVLIAWRVASEAVLEPGGLDPEIADWNLEGPYSAFLGKTTTGTCLDFTFCRSEAGHYRDPMLYFTLQEVSDRLRGCWGGCYDPCARLRCFPRLEKQDFDCSLYFTVLLQ</sequence>
<comment type="caution">
    <text evidence="2">The sequence shown here is derived from an EMBL/GenBank/DDBJ whole genome shotgun (WGS) entry which is preliminary data.</text>
</comment>
<evidence type="ECO:0008006" key="4">
    <source>
        <dbReference type="Google" id="ProtNLM"/>
    </source>
</evidence>
<protein>
    <recommendedName>
        <fullName evidence="4">Secreted protein</fullName>
    </recommendedName>
</protein>
<keyword evidence="1" id="KW-0732">Signal</keyword>
<gene>
    <name evidence="2" type="ORF">F2Q69_00006033</name>
</gene>
<evidence type="ECO:0000313" key="3">
    <source>
        <dbReference type="Proteomes" id="UP000712600"/>
    </source>
</evidence>
<organism evidence="2 3">
    <name type="scientific">Brassica cretica</name>
    <name type="common">Mustard</name>
    <dbReference type="NCBI Taxonomy" id="69181"/>
    <lineage>
        <taxon>Eukaryota</taxon>
        <taxon>Viridiplantae</taxon>
        <taxon>Streptophyta</taxon>
        <taxon>Embryophyta</taxon>
        <taxon>Tracheophyta</taxon>
        <taxon>Spermatophyta</taxon>
        <taxon>Magnoliopsida</taxon>
        <taxon>eudicotyledons</taxon>
        <taxon>Gunneridae</taxon>
        <taxon>Pentapetalae</taxon>
        <taxon>rosids</taxon>
        <taxon>malvids</taxon>
        <taxon>Brassicales</taxon>
        <taxon>Brassicaceae</taxon>
        <taxon>Brassiceae</taxon>
        <taxon>Brassica</taxon>
    </lineage>
</organism>
<accession>A0A8S9P1P2</accession>
<feature type="chain" id="PRO_5035876131" description="Secreted protein" evidence="1">
    <location>
        <begin position="23"/>
        <end position="126"/>
    </location>
</feature>
<dbReference type="AlphaFoldDB" id="A0A8S9P1P2"/>
<proteinExistence type="predicted"/>
<evidence type="ECO:0000256" key="1">
    <source>
        <dbReference type="SAM" id="SignalP"/>
    </source>
</evidence>
<evidence type="ECO:0000313" key="2">
    <source>
        <dbReference type="EMBL" id="KAF3509549.1"/>
    </source>
</evidence>
<dbReference type="EMBL" id="QGKX02001521">
    <property type="protein sequence ID" value="KAF3509549.1"/>
    <property type="molecule type" value="Genomic_DNA"/>
</dbReference>
<reference evidence="2" key="1">
    <citation type="submission" date="2019-12" db="EMBL/GenBank/DDBJ databases">
        <title>Genome sequencing and annotation of Brassica cretica.</title>
        <authorList>
            <person name="Studholme D.J."/>
            <person name="Sarris P."/>
        </authorList>
    </citation>
    <scope>NUCLEOTIDE SEQUENCE</scope>
    <source>
        <strain evidence="2">PFS-109/04</strain>
        <tissue evidence="2">Leaf</tissue>
    </source>
</reference>
<dbReference type="Proteomes" id="UP000712600">
    <property type="component" value="Unassembled WGS sequence"/>
</dbReference>